<keyword evidence="1" id="KW-1133">Transmembrane helix</keyword>
<dbReference type="RefSeq" id="WP_248101444.1">
    <property type="nucleotide sequence ID" value="NZ_CP096120.1"/>
</dbReference>
<gene>
    <name evidence="2" type="ORF">MZO21_10210</name>
</gene>
<proteinExistence type="predicted"/>
<accession>A0ABY4JUZ9</accession>
<reference evidence="2 3" key="1">
    <citation type="submission" date="2022-04" db="EMBL/GenBank/DDBJ databases">
        <title>Occurrence of NDM-1-producing Shewanella putrefaciens and Acinetobacter portensis in a dairy farm from China.</title>
        <authorList>
            <person name="Li R."/>
            <person name="Zhang L."/>
        </authorList>
    </citation>
    <scope>NUCLEOTIDE SEQUENCE [LARGE SCALE GENOMIC DNA]</scope>
    <source>
        <strain evidence="2 3">JNE5</strain>
    </source>
</reference>
<sequence>MPFTLAHTVIASPISKISKNKLPIAALVIGSMTPDLFRLFSNSSGLETHTWTAIFYPNLFLGLAFCCIWYGLFRPTLYSCLSLKDDLNISNILYFCRLLGLICIALIIGNTTHILWDGFTHLDSRTLIYLPFFESTISLFNRQYSYSFILQIVSSVLPLPFIFYMIQQYYKKHKTPNISLKNQQIFILCSLALSIFIGFIALSDYASQISYEVWLNHQYYFLGRMLNKFTQAALICFSLCSIVYQYKYFKKNLE</sequence>
<keyword evidence="3" id="KW-1185">Reference proteome</keyword>
<keyword evidence="1" id="KW-0472">Membrane</keyword>
<dbReference type="Pfam" id="PF13803">
    <property type="entry name" value="DUF4184"/>
    <property type="match status" value="1"/>
</dbReference>
<dbReference type="Proteomes" id="UP000831422">
    <property type="component" value="Chromosome"/>
</dbReference>
<evidence type="ECO:0000256" key="1">
    <source>
        <dbReference type="SAM" id="Phobius"/>
    </source>
</evidence>
<feature type="transmembrane region" description="Helical" evidence="1">
    <location>
        <begin position="226"/>
        <end position="246"/>
    </location>
</feature>
<evidence type="ECO:0000313" key="3">
    <source>
        <dbReference type="Proteomes" id="UP000831422"/>
    </source>
</evidence>
<dbReference type="InterPro" id="IPR025238">
    <property type="entry name" value="DUF4184"/>
</dbReference>
<feature type="transmembrane region" description="Helical" evidence="1">
    <location>
        <begin position="53"/>
        <end position="73"/>
    </location>
</feature>
<feature type="transmembrane region" description="Helical" evidence="1">
    <location>
        <begin position="185"/>
        <end position="206"/>
    </location>
</feature>
<organism evidence="2 3">
    <name type="scientific">Acinetobacter portensis</name>
    <dbReference type="NCBI Taxonomy" id="1839785"/>
    <lineage>
        <taxon>Bacteria</taxon>
        <taxon>Pseudomonadati</taxon>
        <taxon>Pseudomonadota</taxon>
        <taxon>Gammaproteobacteria</taxon>
        <taxon>Moraxellales</taxon>
        <taxon>Moraxellaceae</taxon>
        <taxon>Acinetobacter</taxon>
    </lineage>
</organism>
<evidence type="ECO:0000313" key="2">
    <source>
        <dbReference type="EMBL" id="UPO22834.1"/>
    </source>
</evidence>
<dbReference type="EMBL" id="CP096120">
    <property type="protein sequence ID" value="UPO22834.1"/>
    <property type="molecule type" value="Genomic_DNA"/>
</dbReference>
<feature type="transmembrane region" description="Helical" evidence="1">
    <location>
        <begin position="94"/>
        <end position="116"/>
    </location>
</feature>
<feature type="transmembrane region" description="Helical" evidence="1">
    <location>
        <begin position="144"/>
        <end position="164"/>
    </location>
</feature>
<keyword evidence="1" id="KW-0812">Transmembrane</keyword>
<protein>
    <submittedName>
        <fullName evidence="2">DUF4184 family protein</fullName>
    </submittedName>
</protein>
<name>A0ABY4JUZ9_9GAMM</name>